<accession>A0A9D4TI33</accession>
<feature type="compositionally biased region" description="Gly residues" evidence="4">
    <location>
        <begin position="62"/>
        <end position="75"/>
    </location>
</feature>
<feature type="region of interest" description="Disordered" evidence="4">
    <location>
        <begin position="15"/>
        <end position="40"/>
    </location>
</feature>
<protein>
    <recommendedName>
        <fullName evidence="5">NOT2/NOT3/NOT5 C-terminal domain-containing protein</fullName>
    </recommendedName>
</protein>
<evidence type="ECO:0000259" key="5">
    <source>
        <dbReference type="Pfam" id="PF04153"/>
    </source>
</evidence>
<organism evidence="6 7">
    <name type="scientific">Chlorella vulgaris</name>
    <name type="common">Green alga</name>
    <dbReference type="NCBI Taxonomy" id="3077"/>
    <lineage>
        <taxon>Eukaryota</taxon>
        <taxon>Viridiplantae</taxon>
        <taxon>Chlorophyta</taxon>
        <taxon>core chlorophytes</taxon>
        <taxon>Trebouxiophyceae</taxon>
        <taxon>Chlorellales</taxon>
        <taxon>Chlorellaceae</taxon>
        <taxon>Chlorella clade</taxon>
        <taxon>Chlorella</taxon>
    </lineage>
</organism>
<feature type="compositionally biased region" description="Gly residues" evidence="4">
    <location>
        <begin position="220"/>
        <end position="235"/>
    </location>
</feature>
<dbReference type="GO" id="GO:0006355">
    <property type="term" value="P:regulation of DNA-templated transcription"/>
    <property type="evidence" value="ECO:0007669"/>
    <property type="project" value="InterPro"/>
</dbReference>
<reference evidence="6" key="1">
    <citation type="journal article" date="2019" name="Plant J.">
        <title>Chlorella vulgaris genome assembly and annotation reveals the molecular basis for metabolic acclimation to high light conditions.</title>
        <authorList>
            <person name="Cecchin M."/>
            <person name="Marcolungo L."/>
            <person name="Rossato M."/>
            <person name="Girolomoni L."/>
            <person name="Cosentino E."/>
            <person name="Cuine S."/>
            <person name="Li-Beisson Y."/>
            <person name="Delledonne M."/>
            <person name="Ballottari M."/>
        </authorList>
    </citation>
    <scope>NUCLEOTIDE SEQUENCE</scope>
    <source>
        <strain evidence="6">211/11P</strain>
    </source>
</reference>
<feature type="region of interest" description="Disordered" evidence="4">
    <location>
        <begin position="564"/>
        <end position="593"/>
    </location>
</feature>
<dbReference type="EMBL" id="SIDB01000011">
    <property type="protein sequence ID" value="KAI3426154.1"/>
    <property type="molecule type" value="Genomic_DNA"/>
</dbReference>
<dbReference type="InterPro" id="IPR038635">
    <property type="entry name" value="CCR4-NOT_su2/3/5_C_sf"/>
</dbReference>
<evidence type="ECO:0000256" key="3">
    <source>
        <dbReference type="ARBA" id="ARBA00023163"/>
    </source>
</evidence>
<dbReference type="GO" id="GO:0030015">
    <property type="term" value="C:CCR4-NOT core complex"/>
    <property type="evidence" value="ECO:0007669"/>
    <property type="project" value="InterPro"/>
</dbReference>
<dbReference type="InterPro" id="IPR040168">
    <property type="entry name" value="Not2/3/5"/>
</dbReference>
<keyword evidence="2" id="KW-0805">Transcription regulation</keyword>
<dbReference type="Pfam" id="PF04153">
    <property type="entry name" value="NOT2_3_5_C"/>
    <property type="match status" value="1"/>
</dbReference>
<dbReference type="PANTHER" id="PTHR23326">
    <property type="entry name" value="CCR4 NOT-RELATED"/>
    <property type="match status" value="1"/>
</dbReference>
<feature type="region of interest" description="Disordered" evidence="4">
    <location>
        <begin position="297"/>
        <end position="324"/>
    </location>
</feature>
<dbReference type="Proteomes" id="UP001055712">
    <property type="component" value="Unassembled WGS sequence"/>
</dbReference>
<dbReference type="OrthoDB" id="25391at2759"/>
<gene>
    <name evidence="6" type="ORF">D9Q98_008531</name>
</gene>
<sequence>MLGNTNQSLDGRFAQFQGQTQPGGGGGGGGGGAFPGLGGSMQALQSLQAGSFGMQNQLTGRPGLGGLPGAAGGQALGSQQRIGAGGLPPNLQQLGLGQAQAGRMGMSGQQFAGVNGLAGTSRGLSGGGGGGGMTGLNPALTQQGLANRHATGGVGMPAGGLSGYSGNLAALQGRPGGAQGTMPGLSGLGGRLGGLSGLGAGGASGYGAPSGDLLSMLNKSGGGRQDQQLGGGGPLHDGPAFDASDFPSLSAAGGGGQHRSTDGSSETFATLLGNQQKLGLGGQQQQAVAVPSFHEEDFPALPGTAAQPSARQQPAEGSQGAAQLQQLQQQLGSLAEGGASAFGGLGGAGHDLLRMQQQRQLQQQQEAQQKGAAAGGVGAAAGAASPSGGKLGVPDRFALLGLLSVIRMTDPDLTTLALGTDLTTLGLNLNSPDALWKTFASPWADGPGKPEPDFKVPACYLHTPPRLVPAYFSKFQPDTLFYIFYGMPGDEAQLYAADELAARGWYYHKEYKAWLTRAPNTEPVQKTDRFERGSFFLFDPASWEVVRKDNFTVSFEHLERVPNLGTRVPGAAPPSGGPAPPAAAPSSPAAAAH</sequence>
<evidence type="ECO:0000256" key="1">
    <source>
        <dbReference type="ARBA" id="ARBA00007682"/>
    </source>
</evidence>
<name>A0A9D4TI33_CHLVU</name>
<proteinExistence type="inferred from homology"/>
<evidence type="ECO:0000313" key="7">
    <source>
        <dbReference type="Proteomes" id="UP001055712"/>
    </source>
</evidence>
<feature type="compositionally biased region" description="Low complexity" evidence="4">
    <location>
        <begin position="584"/>
        <end position="593"/>
    </location>
</feature>
<feature type="compositionally biased region" description="Gly residues" evidence="4">
    <location>
        <begin position="21"/>
        <end position="39"/>
    </location>
</feature>
<feature type="region of interest" description="Disordered" evidence="4">
    <location>
        <begin position="54"/>
        <end position="84"/>
    </location>
</feature>
<comment type="caution">
    <text evidence="6">The sequence shown here is derived from an EMBL/GenBank/DDBJ whole genome shotgun (WGS) entry which is preliminary data.</text>
</comment>
<evidence type="ECO:0000256" key="2">
    <source>
        <dbReference type="ARBA" id="ARBA00023015"/>
    </source>
</evidence>
<keyword evidence="7" id="KW-1185">Reference proteome</keyword>
<feature type="region of interest" description="Disordered" evidence="4">
    <location>
        <begin position="216"/>
        <end position="265"/>
    </location>
</feature>
<feature type="domain" description="NOT2/NOT3/NOT5 C-terminal" evidence="5">
    <location>
        <begin position="437"/>
        <end position="558"/>
    </location>
</feature>
<feature type="compositionally biased region" description="Low complexity" evidence="4">
    <location>
        <begin position="315"/>
        <end position="324"/>
    </location>
</feature>
<dbReference type="InterPro" id="IPR007282">
    <property type="entry name" value="NOT2/3/5_C"/>
</dbReference>
<feature type="compositionally biased region" description="Pro residues" evidence="4">
    <location>
        <begin position="571"/>
        <end position="583"/>
    </location>
</feature>
<comment type="similarity">
    <text evidence="1">Belongs to the CNOT2/3/5 family.</text>
</comment>
<dbReference type="AlphaFoldDB" id="A0A9D4TI33"/>
<keyword evidence="3" id="KW-0804">Transcription</keyword>
<reference evidence="6" key="2">
    <citation type="submission" date="2020-11" db="EMBL/GenBank/DDBJ databases">
        <authorList>
            <person name="Cecchin M."/>
            <person name="Marcolungo L."/>
            <person name="Rossato M."/>
            <person name="Girolomoni L."/>
            <person name="Cosentino E."/>
            <person name="Cuine S."/>
            <person name="Li-Beisson Y."/>
            <person name="Delledonne M."/>
            <person name="Ballottari M."/>
        </authorList>
    </citation>
    <scope>NUCLEOTIDE SEQUENCE</scope>
    <source>
        <strain evidence="6">211/11P</strain>
        <tissue evidence="6">Whole cell</tissue>
    </source>
</reference>
<dbReference type="Gene3D" id="2.30.30.1020">
    <property type="entry name" value="CCR4-NOT complex subunit 2/3/5, C-terminal domain"/>
    <property type="match status" value="1"/>
</dbReference>
<evidence type="ECO:0000256" key="4">
    <source>
        <dbReference type="SAM" id="MobiDB-lite"/>
    </source>
</evidence>
<evidence type="ECO:0000313" key="6">
    <source>
        <dbReference type="EMBL" id="KAI3426154.1"/>
    </source>
</evidence>